<dbReference type="PANTHER" id="PTHR42850:SF4">
    <property type="entry name" value="ZINC-DEPENDENT ENDOPOLYPHOSPHATASE"/>
    <property type="match status" value="1"/>
</dbReference>
<dbReference type="Gene3D" id="3.60.21.10">
    <property type="match status" value="1"/>
</dbReference>
<dbReference type="GO" id="GO:0005737">
    <property type="term" value="C:cytoplasm"/>
    <property type="evidence" value="ECO:0007669"/>
    <property type="project" value="TreeGrafter"/>
</dbReference>
<dbReference type="SUPFAM" id="SSF56300">
    <property type="entry name" value="Metallo-dependent phosphatases"/>
    <property type="match status" value="1"/>
</dbReference>
<accession>A0A382TA80</accession>
<evidence type="ECO:0000313" key="2">
    <source>
        <dbReference type="EMBL" id="SVD19030.1"/>
    </source>
</evidence>
<proteinExistence type="predicted"/>
<dbReference type="InterPro" id="IPR004843">
    <property type="entry name" value="Calcineurin-like_PHP"/>
</dbReference>
<dbReference type="PANTHER" id="PTHR42850">
    <property type="entry name" value="METALLOPHOSPHOESTERASE"/>
    <property type="match status" value="1"/>
</dbReference>
<evidence type="ECO:0000259" key="1">
    <source>
        <dbReference type="Pfam" id="PF00149"/>
    </source>
</evidence>
<sequence>PDEEPVSVGDMVDRGPRSKEVLEFFRLHGKALLGNHEHMMLDYFKGTEIYMPHIWLLNSGDATLYSLGLERSGSLPEFLLDYLESLPLLIKEEGLILTHAPIHRRLSIEDISSSDHLENCPLEESVIWNREDPVPREGYFQVFGHNGYRYRQAHFFDIGFMINSETAFAVCIDTIRGQLLSGIHWPTRQIYTQEYID</sequence>
<gene>
    <name evidence="2" type="ORF">METZ01_LOCUS371884</name>
</gene>
<feature type="domain" description="Calcineurin-like phosphoesterase" evidence="1">
    <location>
        <begin position="8"/>
        <end position="149"/>
    </location>
</feature>
<organism evidence="2">
    <name type="scientific">marine metagenome</name>
    <dbReference type="NCBI Taxonomy" id="408172"/>
    <lineage>
        <taxon>unclassified sequences</taxon>
        <taxon>metagenomes</taxon>
        <taxon>ecological metagenomes</taxon>
    </lineage>
</organism>
<feature type="non-terminal residue" evidence="2">
    <location>
        <position position="1"/>
    </location>
</feature>
<dbReference type="AlphaFoldDB" id="A0A382TA80"/>
<dbReference type="GO" id="GO:0016791">
    <property type="term" value="F:phosphatase activity"/>
    <property type="evidence" value="ECO:0007669"/>
    <property type="project" value="TreeGrafter"/>
</dbReference>
<protein>
    <recommendedName>
        <fullName evidence="1">Calcineurin-like phosphoesterase domain-containing protein</fullName>
    </recommendedName>
</protein>
<reference evidence="2" key="1">
    <citation type="submission" date="2018-05" db="EMBL/GenBank/DDBJ databases">
        <authorList>
            <person name="Lanie J.A."/>
            <person name="Ng W.-L."/>
            <person name="Kazmierczak K.M."/>
            <person name="Andrzejewski T.M."/>
            <person name="Davidsen T.M."/>
            <person name="Wayne K.J."/>
            <person name="Tettelin H."/>
            <person name="Glass J.I."/>
            <person name="Rusch D."/>
            <person name="Podicherti R."/>
            <person name="Tsui H.-C.T."/>
            <person name="Winkler M.E."/>
        </authorList>
    </citation>
    <scope>NUCLEOTIDE SEQUENCE</scope>
</reference>
<dbReference type="InterPro" id="IPR029052">
    <property type="entry name" value="Metallo-depent_PP-like"/>
</dbReference>
<name>A0A382TA80_9ZZZZ</name>
<dbReference type="EMBL" id="UINC01135088">
    <property type="protein sequence ID" value="SVD19030.1"/>
    <property type="molecule type" value="Genomic_DNA"/>
</dbReference>
<dbReference type="InterPro" id="IPR050126">
    <property type="entry name" value="Ap4A_hydrolase"/>
</dbReference>
<dbReference type="Pfam" id="PF00149">
    <property type="entry name" value="Metallophos"/>
    <property type="match status" value="1"/>
</dbReference>